<dbReference type="PANTHER" id="PTHR36302:SF1">
    <property type="entry name" value="COPPER CHAPERONE PCU(A)C"/>
    <property type="match status" value="1"/>
</dbReference>
<proteinExistence type="predicted"/>
<dbReference type="InterPro" id="IPR036182">
    <property type="entry name" value="PCuAC_sf"/>
</dbReference>
<keyword evidence="1" id="KW-0732">Signal</keyword>
<dbReference type="InterPro" id="IPR058248">
    <property type="entry name" value="Lxx211020-like"/>
</dbReference>
<name>A0ABM8ZNV5_9VIBR</name>
<feature type="signal peptide" evidence="1">
    <location>
        <begin position="1"/>
        <end position="19"/>
    </location>
</feature>
<dbReference type="Pfam" id="PF04314">
    <property type="entry name" value="PCuAC"/>
    <property type="match status" value="1"/>
</dbReference>
<dbReference type="EMBL" id="CAKLCM010000003">
    <property type="protein sequence ID" value="CAH0530358.1"/>
    <property type="molecule type" value="Genomic_DNA"/>
</dbReference>
<dbReference type="PANTHER" id="PTHR36302">
    <property type="entry name" value="BLR7088 PROTEIN"/>
    <property type="match status" value="1"/>
</dbReference>
<protein>
    <recommendedName>
        <fullName evidence="4">Copper chaperone PCu(A)C</fullName>
    </recommendedName>
</protein>
<keyword evidence="3" id="KW-1185">Reference proteome</keyword>
<evidence type="ECO:0008006" key="4">
    <source>
        <dbReference type="Google" id="ProtNLM"/>
    </source>
</evidence>
<dbReference type="RefSeq" id="WP_237486893.1">
    <property type="nucleotide sequence ID" value="NZ_CAKLCM010000003.1"/>
</dbReference>
<sequence length="149" mass="16288">MKLNSLILTLLALSPFANATQWLEVENAYVRATPPHATTSAMFATIHNNSDRDRTLVSATTDLAQVVELHDVIMDGDMMQMRQISRISIPASQSVALAPGSLHVMLLDLLGPLKEGQQVAITLTFADNETVTLQVPVKKVMAGMKMKHH</sequence>
<organism evidence="2 3">
    <name type="scientific">Vibrio hippocampi</name>
    <dbReference type="NCBI Taxonomy" id="654686"/>
    <lineage>
        <taxon>Bacteria</taxon>
        <taxon>Pseudomonadati</taxon>
        <taxon>Pseudomonadota</taxon>
        <taxon>Gammaproteobacteria</taxon>
        <taxon>Vibrionales</taxon>
        <taxon>Vibrionaceae</taxon>
        <taxon>Vibrio</taxon>
    </lineage>
</organism>
<accession>A0ABM8ZNV5</accession>
<dbReference type="Proteomes" id="UP000838160">
    <property type="component" value="Unassembled WGS sequence"/>
</dbReference>
<evidence type="ECO:0000313" key="3">
    <source>
        <dbReference type="Proteomes" id="UP000838160"/>
    </source>
</evidence>
<dbReference type="InterPro" id="IPR007410">
    <property type="entry name" value="LpqE-like"/>
</dbReference>
<evidence type="ECO:0000313" key="2">
    <source>
        <dbReference type="EMBL" id="CAH0530358.1"/>
    </source>
</evidence>
<gene>
    <name evidence="2" type="ORF">VHP8226_04001</name>
</gene>
<reference evidence="2" key="1">
    <citation type="submission" date="2021-12" db="EMBL/GenBank/DDBJ databases">
        <authorList>
            <person name="Rodrigo-Torres L."/>
            <person name="Arahal R. D."/>
            <person name="Lucena T."/>
        </authorList>
    </citation>
    <scope>NUCLEOTIDE SEQUENCE</scope>
    <source>
        <strain evidence="2">CECT 8226</strain>
    </source>
</reference>
<evidence type="ECO:0000256" key="1">
    <source>
        <dbReference type="SAM" id="SignalP"/>
    </source>
</evidence>
<dbReference type="Gene3D" id="2.60.40.1890">
    <property type="entry name" value="PCu(A)C copper chaperone"/>
    <property type="match status" value="1"/>
</dbReference>
<feature type="chain" id="PRO_5045310894" description="Copper chaperone PCu(A)C" evidence="1">
    <location>
        <begin position="20"/>
        <end position="149"/>
    </location>
</feature>
<comment type="caution">
    <text evidence="2">The sequence shown here is derived from an EMBL/GenBank/DDBJ whole genome shotgun (WGS) entry which is preliminary data.</text>
</comment>
<dbReference type="SUPFAM" id="SSF110087">
    <property type="entry name" value="DR1885-like metal-binding protein"/>
    <property type="match status" value="1"/>
</dbReference>